<accession>A0A2P2J7E0</accession>
<reference evidence="1" key="1">
    <citation type="submission" date="2018-02" db="EMBL/GenBank/DDBJ databases">
        <title>Rhizophora mucronata_Transcriptome.</title>
        <authorList>
            <person name="Meera S.P."/>
            <person name="Sreeshan A."/>
            <person name="Augustine A."/>
        </authorList>
    </citation>
    <scope>NUCLEOTIDE SEQUENCE</scope>
    <source>
        <tissue evidence="1">Leaf</tissue>
    </source>
</reference>
<organism evidence="1">
    <name type="scientific">Rhizophora mucronata</name>
    <name type="common">Asiatic mangrove</name>
    <dbReference type="NCBI Taxonomy" id="61149"/>
    <lineage>
        <taxon>Eukaryota</taxon>
        <taxon>Viridiplantae</taxon>
        <taxon>Streptophyta</taxon>
        <taxon>Embryophyta</taxon>
        <taxon>Tracheophyta</taxon>
        <taxon>Spermatophyta</taxon>
        <taxon>Magnoliopsida</taxon>
        <taxon>eudicotyledons</taxon>
        <taxon>Gunneridae</taxon>
        <taxon>Pentapetalae</taxon>
        <taxon>rosids</taxon>
        <taxon>fabids</taxon>
        <taxon>Malpighiales</taxon>
        <taxon>Rhizophoraceae</taxon>
        <taxon>Rhizophora</taxon>
    </lineage>
</organism>
<evidence type="ECO:0000313" key="1">
    <source>
        <dbReference type="EMBL" id="MBW89396.1"/>
    </source>
</evidence>
<sequence>MIACIALHGIVHGSVSLDSFFRIDCLLARFLSAYCWLICFKCIGSLGHAEINGEANWCIGHRKLWYLSQSFVPTHLFNVKLKGIDKGIKVKPYLWFAS</sequence>
<dbReference type="EMBL" id="GGEC01008913">
    <property type="protein sequence ID" value="MBW89396.1"/>
    <property type="molecule type" value="Transcribed_RNA"/>
</dbReference>
<protein>
    <submittedName>
        <fullName evidence="1">Uncharacterized protein</fullName>
    </submittedName>
</protein>
<dbReference type="AlphaFoldDB" id="A0A2P2J7E0"/>
<proteinExistence type="predicted"/>
<name>A0A2P2J7E0_RHIMU</name>